<name>A0A0Q3QT02_9BACI</name>
<keyword evidence="4" id="KW-1185">Reference proteome</keyword>
<dbReference type="InterPro" id="IPR050570">
    <property type="entry name" value="Cell_wall_metabolism_enzyme"/>
</dbReference>
<dbReference type="GO" id="GO:0004222">
    <property type="term" value="F:metalloendopeptidase activity"/>
    <property type="evidence" value="ECO:0007669"/>
    <property type="project" value="TreeGrafter"/>
</dbReference>
<feature type="transmembrane region" description="Helical" evidence="1">
    <location>
        <begin position="64"/>
        <end position="82"/>
    </location>
</feature>
<dbReference type="RefSeq" id="WP_053477163.1">
    <property type="nucleotide sequence ID" value="NZ_CP041305.1"/>
</dbReference>
<dbReference type="Proteomes" id="UP000050996">
    <property type="component" value="Unassembled WGS sequence"/>
</dbReference>
<protein>
    <submittedName>
        <fullName evidence="3">Peptidase M23</fullName>
    </submittedName>
</protein>
<dbReference type="EMBL" id="LJIX01000006">
    <property type="protein sequence ID" value="KQL20672.1"/>
    <property type="molecule type" value="Genomic_DNA"/>
</dbReference>
<dbReference type="CDD" id="cd12797">
    <property type="entry name" value="M23_peptidase"/>
    <property type="match status" value="1"/>
</dbReference>
<dbReference type="SUPFAM" id="SSF51261">
    <property type="entry name" value="Duplicated hybrid motif"/>
    <property type="match status" value="1"/>
</dbReference>
<feature type="domain" description="M23ase beta-sheet core" evidence="2">
    <location>
        <begin position="163"/>
        <end position="253"/>
    </location>
</feature>
<dbReference type="PATRIC" id="fig|1637975.4.peg.4001"/>
<reference evidence="3 4" key="1">
    <citation type="submission" date="2015-09" db="EMBL/GenBank/DDBJ databases">
        <title>Genome sequencing project for genomic taxonomy and phylogenomics of Bacillus-like bacteria.</title>
        <authorList>
            <person name="Liu B."/>
            <person name="Wang J."/>
            <person name="Zhu Y."/>
            <person name="Liu G."/>
            <person name="Chen Q."/>
            <person name="Chen Z."/>
            <person name="Lan J."/>
            <person name="Che J."/>
            <person name="Ge C."/>
            <person name="Shi H."/>
            <person name="Pan Z."/>
            <person name="Liu X."/>
        </authorList>
    </citation>
    <scope>NUCLEOTIDE SEQUENCE [LARGE SCALE GENOMIC DNA]</scope>
    <source>
        <strain evidence="3 4">FJAT-18043</strain>
    </source>
</reference>
<evidence type="ECO:0000313" key="4">
    <source>
        <dbReference type="Proteomes" id="UP000050996"/>
    </source>
</evidence>
<accession>A0A0Q3QT02</accession>
<dbReference type="AlphaFoldDB" id="A0A0Q3QT02"/>
<gene>
    <name evidence="3" type="ORF">AN957_20135</name>
</gene>
<dbReference type="Pfam" id="PF01551">
    <property type="entry name" value="Peptidase_M23"/>
    <property type="match status" value="1"/>
</dbReference>
<keyword evidence="1" id="KW-0812">Transmembrane</keyword>
<dbReference type="PANTHER" id="PTHR21666:SF274">
    <property type="entry name" value="STAGE IV SPORULATION PROTEIN FA"/>
    <property type="match status" value="1"/>
</dbReference>
<comment type="caution">
    <text evidence="3">The sequence shown here is derived from an EMBL/GenBank/DDBJ whole genome shotgun (WGS) entry which is preliminary data.</text>
</comment>
<dbReference type="STRING" id="1637975.AN957_20135"/>
<proteinExistence type="predicted"/>
<dbReference type="PANTHER" id="PTHR21666">
    <property type="entry name" value="PEPTIDASE-RELATED"/>
    <property type="match status" value="1"/>
</dbReference>
<sequence length="260" mass="29447">MSNRAEDIRKRVARRKRERERMTKNIDNRVLWAEDEERYGFDKLSSYDGGSGEGNHPLFRKEWFLFKLLASACLFLIVAIMFKNNAVTFDSARNFVKTSMEKDFQFVAVSNWYEEQFGKPLALLPFKEQKNDEGKKSTASNTEYALPASAKILEEFSVNGQRITIETGKGTAVQAMSEGLVSFAGKKDGFGKTVIIKHADNSESWYGNLEEISVEFMEYIESGTEVGIPTATEDGNKGSFYFAIKQGDDFIDPIQVIPFD</sequence>
<dbReference type="InterPro" id="IPR011055">
    <property type="entry name" value="Dup_hybrid_motif"/>
</dbReference>
<keyword evidence="1" id="KW-1133">Transmembrane helix</keyword>
<evidence type="ECO:0000259" key="2">
    <source>
        <dbReference type="Pfam" id="PF01551"/>
    </source>
</evidence>
<dbReference type="InterPro" id="IPR016047">
    <property type="entry name" value="M23ase_b-sheet_dom"/>
</dbReference>
<evidence type="ECO:0000313" key="3">
    <source>
        <dbReference type="EMBL" id="KQL20672.1"/>
    </source>
</evidence>
<keyword evidence="1" id="KW-0472">Membrane</keyword>
<organism evidence="3 4">
    <name type="scientific">Cytobacillus solani</name>
    <dbReference type="NCBI Taxonomy" id="1637975"/>
    <lineage>
        <taxon>Bacteria</taxon>
        <taxon>Bacillati</taxon>
        <taxon>Bacillota</taxon>
        <taxon>Bacilli</taxon>
        <taxon>Bacillales</taxon>
        <taxon>Bacillaceae</taxon>
        <taxon>Cytobacillus</taxon>
    </lineage>
</organism>
<dbReference type="Gene3D" id="2.70.70.10">
    <property type="entry name" value="Glucose Permease (Domain IIA)"/>
    <property type="match status" value="1"/>
</dbReference>
<evidence type="ECO:0000256" key="1">
    <source>
        <dbReference type="SAM" id="Phobius"/>
    </source>
</evidence>